<keyword evidence="4 12" id="KW-0575">Peroxidase</keyword>
<gene>
    <name evidence="12" type="primary">PER70</name>
    <name evidence="12" type="ORF">MA16_Dca001971</name>
</gene>
<name>A0A2I0XE17_9ASPA</name>
<sequence>MGLLESDQSLMKDTKTRRLVREMNKHPRRWAEKFAVAMIKLGKLDVLTGDQGEIPLEYEIALHCFGEQKNDFLLGPQKMAL</sequence>
<protein>
    <submittedName>
        <fullName evidence="12">Peroxidase 70</fullName>
    </submittedName>
</protein>
<dbReference type="GO" id="GO:0006979">
    <property type="term" value="P:response to oxidative stress"/>
    <property type="evidence" value="ECO:0007669"/>
    <property type="project" value="InterPro"/>
</dbReference>
<evidence type="ECO:0000256" key="9">
    <source>
        <dbReference type="ARBA" id="ARBA00023004"/>
    </source>
</evidence>
<evidence type="ECO:0000256" key="2">
    <source>
        <dbReference type="ARBA" id="ARBA00001913"/>
    </source>
</evidence>
<evidence type="ECO:0000256" key="3">
    <source>
        <dbReference type="ARBA" id="ARBA00001970"/>
    </source>
</evidence>
<dbReference type="AlphaFoldDB" id="A0A2I0XE17"/>
<organism evidence="12 13">
    <name type="scientific">Dendrobium catenatum</name>
    <dbReference type="NCBI Taxonomy" id="906689"/>
    <lineage>
        <taxon>Eukaryota</taxon>
        <taxon>Viridiplantae</taxon>
        <taxon>Streptophyta</taxon>
        <taxon>Embryophyta</taxon>
        <taxon>Tracheophyta</taxon>
        <taxon>Spermatophyta</taxon>
        <taxon>Magnoliopsida</taxon>
        <taxon>Liliopsida</taxon>
        <taxon>Asparagales</taxon>
        <taxon>Orchidaceae</taxon>
        <taxon>Epidendroideae</taxon>
        <taxon>Malaxideae</taxon>
        <taxon>Dendrobiinae</taxon>
        <taxon>Dendrobium</taxon>
    </lineage>
</organism>
<dbReference type="InterPro" id="IPR010255">
    <property type="entry name" value="Haem_peroxidase_sf"/>
</dbReference>
<evidence type="ECO:0000313" key="13">
    <source>
        <dbReference type="Proteomes" id="UP000233837"/>
    </source>
</evidence>
<dbReference type="Gene3D" id="1.10.520.10">
    <property type="match status" value="1"/>
</dbReference>
<evidence type="ECO:0000256" key="10">
    <source>
        <dbReference type="ARBA" id="ARBA00023324"/>
    </source>
</evidence>
<dbReference type="PANTHER" id="PTHR31517">
    <property type="match status" value="1"/>
</dbReference>
<dbReference type="GO" id="GO:0020037">
    <property type="term" value="F:heme binding"/>
    <property type="evidence" value="ECO:0007669"/>
    <property type="project" value="InterPro"/>
</dbReference>
<dbReference type="Gene3D" id="1.10.420.10">
    <property type="entry name" value="Peroxidase, domain 2"/>
    <property type="match status" value="1"/>
</dbReference>
<evidence type="ECO:0000256" key="7">
    <source>
        <dbReference type="ARBA" id="ARBA00022837"/>
    </source>
</evidence>
<dbReference type="GO" id="GO:0046872">
    <property type="term" value="F:metal ion binding"/>
    <property type="evidence" value="ECO:0007669"/>
    <property type="project" value="UniProtKB-KW"/>
</dbReference>
<dbReference type="PANTHER" id="PTHR31517:SF48">
    <property type="entry name" value="PEROXIDASE 16-RELATED"/>
    <property type="match status" value="1"/>
</dbReference>
<evidence type="ECO:0000256" key="6">
    <source>
        <dbReference type="ARBA" id="ARBA00022723"/>
    </source>
</evidence>
<dbReference type="InterPro" id="IPR002016">
    <property type="entry name" value="Haem_peroxidase"/>
</dbReference>
<evidence type="ECO:0000256" key="5">
    <source>
        <dbReference type="ARBA" id="ARBA00022617"/>
    </source>
</evidence>
<dbReference type="PROSITE" id="PS50873">
    <property type="entry name" value="PEROXIDASE_4"/>
    <property type="match status" value="1"/>
</dbReference>
<keyword evidence="9" id="KW-0408">Iron</keyword>
<keyword evidence="5" id="KW-0349">Heme</keyword>
<comment type="cofactor">
    <cofactor evidence="2">
        <name>Ca(2+)</name>
        <dbReference type="ChEBI" id="CHEBI:29108"/>
    </cofactor>
</comment>
<keyword evidence="10" id="KW-0376">Hydrogen peroxide</keyword>
<accession>A0A2I0XE17</accession>
<feature type="domain" description="Plant heme peroxidase family profile" evidence="11">
    <location>
        <begin position="1"/>
        <end position="54"/>
    </location>
</feature>
<comment type="catalytic activity">
    <reaction evidence="1">
        <text>2 a phenolic donor + H2O2 = 2 a phenolic radical donor + 2 H2O</text>
        <dbReference type="Rhea" id="RHEA:56136"/>
        <dbReference type="ChEBI" id="CHEBI:15377"/>
        <dbReference type="ChEBI" id="CHEBI:16240"/>
        <dbReference type="ChEBI" id="CHEBI:139520"/>
        <dbReference type="ChEBI" id="CHEBI:139521"/>
        <dbReference type="EC" id="1.11.1.7"/>
    </reaction>
</comment>
<evidence type="ECO:0000256" key="1">
    <source>
        <dbReference type="ARBA" id="ARBA00000189"/>
    </source>
</evidence>
<keyword evidence="6" id="KW-0479">Metal-binding</keyword>
<dbReference type="GO" id="GO:0140825">
    <property type="term" value="F:lactoperoxidase activity"/>
    <property type="evidence" value="ECO:0007669"/>
    <property type="project" value="UniProtKB-EC"/>
</dbReference>
<reference evidence="12 13" key="2">
    <citation type="journal article" date="2017" name="Nature">
        <title>The Apostasia genome and the evolution of orchids.</title>
        <authorList>
            <person name="Zhang G.Q."/>
            <person name="Liu K.W."/>
            <person name="Li Z."/>
            <person name="Lohaus R."/>
            <person name="Hsiao Y.Y."/>
            <person name="Niu S.C."/>
            <person name="Wang J.Y."/>
            <person name="Lin Y.C."/>
            <person name="Xu Q."/>
            <person name="Chen L.J."/>
            <person name="Yoshida K."/>
            <person name="Fujiwara S."/>
            <person name="Wang Z.W."/>
            <person name="Zhang Y.Q."/>
            <person name="Mitsuda N."/>
            <person name="Wang M."/>
            <person name="Liu G.H."/>
            <person name="Pecoraro L."/>
            <person name="Huang H.X."/>
            <person name="Xiao X.J."/>
            <person name="Lin M."/>
            <person name="Wu X.Y."/>
            <person name="Wu W.L."/>
            <person name="Chen Y.Y."/>
            <person name="Chang S.B."/>
            <person name="Sakamoto S."/>
            <person name="Ohme-Takagi M."/>
            <person name="Yagi M."/>
            <person name="Zeng S.J."/>
            <person name="Shen C.Y."/>
            <person name="Yeh C.M."/>
            <person name="Luo Y.B."/>
            <person name="Tsai W.C."/>
            <person name="Van de Peer Y."/>
            <person name="Liu Z.J."/>
        </authorList>
    </citation>
    <scope>NUCLEOTIDE SEQUENCE [LARGE SCALE GENOMIC DNA]</scope>
    <source>
        <tissue evidence="12">The whole plant</tissue>
    </source>
</reference>
<evidence type="ECO:0000259" key="11">
    <source>
        <dbReference type="PROSITE" id="PS50873"/>
    </source>
</evidence>
<dbReference type="InterPro" id="IPR000823">
    <property type="entry name" value="Peroxidase_pln"/>
</dbReference>
<keyword evidence="7" id="KW-0106">Calcium</keyword>
<evidence type="ECO:0000256" key="8">
    <source>
        <dbReference type="ARBA" id="ARBA00023002"/>
    </source>
</evidence>
<dbReference type="EMBL" id="KZ501954">
    <property type="protein sequence ID" value="PKU86140.1"/>
    <property type="molecule type" value="Genomic_DNA"/>
</dbReference>
<dbReference type="GO" id="GO:0042744">
    <property type="term" value="P:hydrogen peroxide catabolic process"/>
    <property type="evidence" value="ECO:0007669"/>
    <property type="project" value="UniProtKB-KW"/>
</dbReference>
<reference evidence="12 13" key="1">
    <citation type="journal article" date="2016" name="Sci. Rep.">
        <title>The Dendrobium catenatum Lindl. genome sequence provides insights into polysaccharide synthase, floral development and adaptive evolution.</title>
        <authorList>
            <person name="Zhang G.Q."/>
            <person name="Xu Q."/>
            <person name="Bian C."/>
            <person name="Tsai W.C."/>
            <person name="Yeh C.M."/>
            <person name="Liu K.W."/>
            <person name="Yoshida K."/>
            <person name="Zhang L.S."/>
            <person name="Chang S.B."/>
            <person name="Chen F."/>
            <person name="Shi Y."/>
            <person name="Su Y.Y."/>
            <person name="Zhang Y.Q."/>
            <person name="Chen L.J."/>
            <person name="Yin Y."/>
            <person name="Lin M."/>
            <person name="Huang H."/>
            <person name="Deng H."/>
            <person name="Wang Z.W."/>
            <person name="Zhu S.L."/>
            <person name="Zhao X."/>
            <person name="Deng C."/>
            <person name="Niu S.C."/>
            <person name="Huang J."/>
            <person name="Wang M."/>
            <person name="Liu G.H."/>
            <person name="Yang H.J."/>
            <person name="Xiao X.J."/>
            <person name="Hsiao Y.Y."/>
            <person name="Wu W.L."/>
            <person name="Chen Y.Y."/>
            <person name="Mitsuda N."/>
            <person name="Ohme-Takagi M."/>
            <person name="Luo Y.B."/>
            <person name="Van de Peer Y."/>
            <person name="Liu Z.J."/>
        </authorList>
    </citation>
    <scope>NUCLEOTIDE SEQUENCE [LARGE SCALE GENOMIC DNA]</scope>
    <source>
        <tissue evidence="12">The whole plant</tissue>
    </source>
</reference>
<keyword evidence="13" id="KW-1185">Reference proteome</keyword>
<evidence type="ECO:0000313" key="12">
    <source>
        <dbReference type="EMBL" id="PKU86140.1"/>
    </source>
</evidence>
<proteinExistence type="predicted"/>
<comment type="cofactor">
    <cofactor evidence="3">
        <name>heme b</name>
        <dbReference type="ChEBI" id="CHEBI:60344"/>
    </cofactor>
</comment>
<evidence type="ECO:0000256" key="4">
    <source>
        <dbReference type="ARBA" id="ARBA00022559"/>
    </source>
</evidence>
<dbReference type="SUPFAM" id="SSF48113">
    <property type="entry name" value="Heme-dependent peroxidases"/>
    <property type="match status" value="1"/>
</dbReference>
<keyword evidence="8" id="KW-0560">Oxidoreductase</keyword>
<dbReference type="Proteomes" id="UP000233837">
    <property type="component" value="Unassembled WGS sequence"/>
</dbReference>